<keyword evidence="4" id="KW-1185">Reference proteome</keyword>
<dbReference type="InterPro" id="IPR013538">
    <property type="entry name" value="ASHA1/2-like_C"/>
</dbReference>
<dbReference type="Pfam" id="PF08327">
    <property type="entry name" value="AHSA1"/>
    <property type="match status" value="1"/>
</dbReference>
<dbReference type="RefSeq" id="WP_044187063.1">
    <property type="nucleotide sequence ID" value="NZ_JMCB01000004.1"/>
</dbReference>
<dbReference type="AlphaFoldDB" id="A0A085WPR3"/>
<name>A0A085WPR3_9BACT</name>
<evidence type="ECO:0000313" key="3">
    <source>
        <dbReference type="EMBL" id="KFE69676.1"/>
    </source>
</evidence>
<dbReference type="SUPFAM" id="SSF55961">
    <property type="entry name" value="Bet v1-like"/>
    <property type="match status" value="1"/>
</dbReference>
<dbReference type="CDD" id="cd08898">
    <property type="entry name" value="SRPBCC_CalC_Aha1-like_5"/>
    <property type="match status" value="1"/>
</dbReference>
<feature type="domain" description="Activator of Hsp90 ATPase homologue 1/2-like C-terminal" evidence="2">
    <location>
        <begin position="16"/>
        <end position="148"/>
    </location>
</feature>
<evidence type="ECO:0000313" key="4">
    <source>
        <dbReference type="Proteomes" id="UP000028725"/>
    </source>
</evidence>
<gene>
    <name evidence="3" type="ORF">DB31_6651</name>
</gene>
<dbReference type="OrthoDB" id="9800600at2"/>
<evidence type="ECO:0000256" key="1">
    <source>
        <dbReference type="ARBA" id="ARBA00006817"/>
    </source>
</evidence>
<reference evidence="3 4" key="1">
    <citation type="submission" date="2014-04" db="EMBL/GenBank/DDBJ databases">
        <title>Genome assembly of Hyalangium minutum DSM 14724.</title>
        <authorList>
            <person name="Sharma G."/>
            <person name="Subramanian S."/>
        </authorList>
    </citation>
    <scope>NUCLEOTIDE SEQUENCE [LARGE SCALE GENOMIC DNA]</scope>
    <source>
        <strain evidence="3 4">DSM 14724</strain>
    </source>
</reference>
<comment type="caution">
    <text evidence="3">The sequence shown here is derived from an EMBL/GenBank/DDBJ whole genome shotgun (WGS) entry which is preliminary data.</text>
</comment>
<proteinExistence type="inferred from homology"/>
<dbReference type="EMBL" id="JMCB01000004">
    <property type="protein sequence ID" value="KFE69676.1"/>
    <property type="molecule type" value="Genomic_DNA"/>
</dbReference>
<evidence type="ECO:0000259" key="2">
    <source>
        <dbReference type="Pfam" id="PF08327"/>
    </source>
</evidence>
<dbReference type="Gene3D" id="3.30.530.20">
    <property type="match status" value="1"/>
</dbReference>
<dbReference type="Proteomes" id="UP000028725">
    <property type="component" value="Unassembled WGS sequence"/>
</dbReference>
<sequence>MGTTSTDRIEKQLLLRAPRSRVWRALTTAEEFGSWFGVKLHDPIALGAHVKGTITHPDYAHHPYVMIIERLDKERVFAWRWHHIIDGKVDLNGPTTLCVFELEEAPGGTLLKFSESGFDQLPLSHRDKLYRGNEEGWTIQMGNIEKHVSATA</sequence>
<dbReference type="STRING" id="394096.DB31_6651"/>
<protein>
    <recommendedName>
        <fullName evidence="2">Activator of Hsp90 ATPase homologue 1/2-like C-terminal domain-containing protein</fullName>
    </recommendedName>
</protein>
<comment type="similarity">
    <text evidence="1">Belongs to the AHA1 family.</text>
</comment>
<organism evidence="3 4">
    <name type="scientific">Hyalangium minutum</name>
    <dbReference type="NCBI Taxonomy" id="394096"/>
    <lineage>
        <taxon>Bacteria</taxon>
        <taxon>Pseudomonadati</taxon>
        <taxon>Myxococcota</taxon>
        <taxon>Myxococcia</taxon>
        <taxon>Myxococcales</taxon>
        <taxon>Cystobacterineae</taxon>
        <taxon>Archangiaceae</taxon>
        <taxon>Hyalangium</taxon>
    </lineage>
</organism>
<accession>A0A085WPR3</accession>
<dbReference type="InterPro" id="IPR023393">
    <property type="entry name" value="START-like_dom_sf"/>
</dbReference>